<evidence type="ECO:0000256" key="3">
    <source>
        <dbReference type="ARBA" id="ARBA00023157"/>
    </source>
</evidence>
<organism evidence="9 10">
    <name type="scientific">Chrysodeixis includens</name>
    <name type="common">Soybean looper</name>
    <name type="synonym">Pseudoplusia includens</name>
    <dbReference type="NCBI Taxonomy" id="689277"/>
    <lineage>
        <taxon>Eukaryota</taxon>
        <taxon>Metazoa</taxon>
        <taxon>Ecdysozoa</taxon>
        <taxon>Arthropoda</taxon>
        <taxon>Hexapoda</taxon>
        <taxon>Insecta</taxon>
        <taxon>Pterygota</taxon>
        <taxon>Neoptera</taxon>
        <taxon>Endopterygota</taxon>
        <taxon>Lepidoptera</taxon>
        <taxon>Glossata</taxon>
        <taxon>Ditrysia</taxon>
        <taxon>Noctuoidea</taxon>
        <taxon>Noctuidae</taxon>
        <taxon>Plusiinae</taxon>
        <taxon>Chrysodeixis</taxon>
    </lineage>
</organism>
<dbReference type="PANTHER" id="PTHR24256">
    <property type="entry name" value="TRYPTASE-RELATED"/>
    <property type="match status" value="1"/>
</dbReference>
<dbReference type="OrthoDB" id="8189841at2759"/>
<gene>
    <name evidence="9" type="ORF">CINC_LOCUS11363</name>
</gene>
<evidence type="ECO:0000256" key="5">
    <source>
        <dbReference type="ARBA" id="ARBA00024195"/>
    </source>
</evidence>
<feature type="domain" description="Peptidase S1" evidence="8">
    <location>
        <begin position="38"/>
        <end position="292"/>
    </location>
</feature>
<dbReference type="InterPro" id="IPR001254">
    <property type="entry name" value="Trypsin_dom"/>
</dbReference>
<dbReference type="SUPFAM" id="SSF50494">
    <property type="entry name" value="Trypsin-like serine proteases"/>
    <property type="match status" value="1"/>
</dbReference>
<dbReference type="AlphaFoldDB" id="A0A9N8KTI1"/>
<keyword evidence="3" id="KW-1015">Disulfide bond</keyword>
<comment type="similarity">
    <text evidence="5">Belongs to the peptidase S1 family. CLIP subfamily.</text>
</comment>
<dbReference type="PRINTS" id="PR00722">
    <property type="entry name" value="CHYMOTRYPSIN"/>
</dbReference>
<dbReference type="Pfam" id="PF00089">
    <property type="entry name" value="Trypsin"/>
    <property type="match status" value="1"/>
</dbReference>
<evidence type="ECO:0000259" key="8">
    <source>
        <dbReference type="PROSITE" id="PS50240"/>
    </source>
</evidence>
<dbReference type="Proteomes" id="UP001154114">
    <property type="component" value="Chromosome 6"/>
</dbReference>
<dbReference type="FunFam" id="2.40.10.10:FF:000068">
    <property type="entry name" value="transmembrane protease serine 2"/>
    <property type="match status" value="1"/>
</dbReference>
<comment type="function">
    <text evidence="6">Fibrinolytic activity; shows preferential cleavage of Arg-Gly bonds in all three fibrinogen chains. Contact with the caterpillars causes severe bleeding, due the anticoagulant effect of the protein.</text>
</comment>
<dbReference type="GO" id="GO:0090729">
    <property type="term" value="F:toxin activity"/>
    <property type="evidence" value="ECO:0007669"/>
    <property type="project" value="UniProtKB-KW"/>
</dbReference>
<dbReference type="CDD" id="cd00190">
    <property type="entry name" value="Tryp_SPc"/>
    <property type="match status" value="1"/>
</dbReference>
<protein>
    <recommendedName>
        <fullName evidence="8">Peptidase S1 domain-containing protein</fullName>
    </recommendedName>
</protein>
<dbReference type="InterPro" id="IPR001314">
    <property type="entry name" value="Peptidase_S1A"/>
</dbReference>
<dbReference type="SMART" id="SM00020">
    <property type="entry name" value="Tryp_SPc"/>
    <property type="match status" value="1"/>
</dbReference>
<reference evidence="9" key="1">
    <citation type="submission" date="2021-12" db="EMBL/GenBank/DDBJ databases">
        <authorList>
            <person name="King R."/>
        </authorList>
    </citation>
    <scope>NUCLEOTIDE SEQUENCE</scope>
</reference>
<evidence type="ECO:0000256" key="2">
    <source>
        <dbReference type="ARBA" id="ARBA00022656"/>
    </source>
</evidence>
<dbReference type="GO" id="GO:0005576">
    <property type="term" value="C:extracellular region"/>
    <property type="evidence" value="ECO:0007669"/>
    <property type="project" value="UniProtKB-SubCell"/>
</dbReference>
<evidence type="ECO:0000256" key="4">
    <source>
        <dbReference type="ARBA" id="ARBA00023240"/>
    </source>
</evidence>
<dbReference type="InterPro" id="IPR043504">
    <property type="entry name" value="Peptidase_S1_PA_chymotrypsin"/>
</dbReference>
<proteinExistence type="inferred from homology"/>
<dbReference type="GO" id="GO:0004252">
    <property type="term" value="F:serine-type endopeptidase activity"/>
    <property type="evidence" value="ECO:0007669"/>
    <property type="project" value="InterPro"/>
</dbReference>
<evidence type="ECO:0000313" key="10">
    <source>
        <dbReference type="Proteomes" id="UP001154114"/>
    </source>
</evidence>
<dbReference type="GO" id="GO:0006508">
    <property type="term" value="P:proteolysis"/>
    <property type="evidence" value="ECO:0007669"/>
    <property type="project" value="InterPro"/>
</dbReference>
<keyword evidence="7" id="KW-1205">Fibrinolytic toxin</keyword>
<accession>A0A9N8KTI1</accession>
<dbReference type="Gene3D" id="2.40.10.10">
    <property type="entry name" value="Trypsin-like serine proteases"/>
    <property type="match status" value="1"/>
</dbReference>
<keyword evidence="4" id="KW-1199">Hemostasis impairing toxin</keyword>
<sequence length="323" mass="34837">MPIDPYTIRFGLSSSSGASAAPTEKVDVETATLADSTVVAIHNVANDGEFPFMVSLQRRFEPGQRGHVCGGTLISLQHVLTAASCLYESASGTPTLINLEYYRIFGGYHNLGSNMNDPTRVRMIESFVIHPDFVGGNGHLNDIAILVLDSPFVASNRLQPIALPEQNEQPDVQATCAVPGWGKKVGTDTFMANRLKYSTQSIANNQESCIKQYTDKYNVPTVVNPNMVCASATRALTYGCPGDEGTPMVCGNSANRRLVALAFTSVRCGISTEPLLYTRVSPYADWARTVIGQSTSSSTTFQPAVAMVFILAVTQFVTSKFSL</sequence>
<keyword evidence="2" id="KW-0800">Toxin</keyword>
<dbReference type="PROSITE" id="PS50240">
    <property type="entry name" value="TRYPSIN_DOM"/>
    <property type="match status" value="1"/>
</dbReference>
<keyword evidence="10" id="KW-1185">Reference proteome</keyword>
<evidence type="ECO:0000256" key="1">
    <source>
        <dbReference type="ARBA" id="ARBA00004239"/>
    </source>
</evidence>
<dbReference type="InterPro" id="IPR009003">
    <property type="entry name" value="Peptidase_S1_PA"/>
</dbReference>
<evidence type="ECO:0000313" key="9">
    <source>
        <dbReference type="EMBL" id="CAD0197076.1"/>
    </source>
</evidence>
<evidence type="ECO:0000256" key="6">
    <source>
        <dbReference type="ARBA" id="ARBA00055534"/>
    </source>
</evidence>
<dbReference type="InterPro" id="IPR051487">
    <property type="entry name" value="Ser/Thr_Proteases_Immune/Dev"/>
</dbReference>
<comment type="subcellular location">
    <subcellularLocation>
        <location evidence="1">Secreted</location>
        <location evidence="1">Extracellular space</location>
    </subcellularLocation>
</comment>
<evidence type="ECO:0000256" key="7">
    <source>
        <dbReference type="ARBA" id="ARBA00084094"/>
    </source>
</evidence>
<dbReference type="EMBL" id="LR824009">
    <property type="protein sequence ID" value="CAD0197076.1"/>
    <property type="molecule type" value="Genomic_DNA"/>
</dbReference>
<name>A0A9N8KTI1_CHRIL</name>